<comment type="caution">
    <text evidence="1">The sequence shown here is derived from an EMBL/GenBank/DDBJ whole genome shotgun (WGS) entry which is preliminary data.</text>
</comment>
<reference evidence="1 2" key="1">
    <citation type="submission" date="2020-11" db="EMBL/GenBank/DDBJ databases">
        <authorList>
            <person name="Kim M.K."/>
        </authorList>
    </citation>
    <scope>NUCLEOTIDE SEQUENCE [LARGE SCALE GENOMIC DNA]</scope>
    <source>
        <strain evidence="1 2">BT662</strain>
    </source>
</reference>
<proteinExistence type="predicted"/>
<dbReference type="InterPro" id="IPR029060">
    <property type="entry name" value="PIN-like_dom_sf"/>
</dbReference>
<protein>
    <recommendedName>
        <fullName evidence="3">PIN domain-containing protein</fullName>
    </recommendedName>
</protein>
<gene>
    <name evidence="1" type="ORF">I2H31_15395</name>
</gene>
<organism evidence="1 2">
    <name type="scientific">Hymenobacter ruricola</name>
    <dbReference type="NCBI Taxonomy" id="2791023"/>
    <lineage>
        <taxon>Bacteria</taxon>
        <taxon>Pseudomonadati</taxon>
        <taxon>Bacteroidota</taxon>
        <taxon>Cytophagia</taxon>
        <taxon>Cytophagales</taxon>
        <taxon>Hymenobacteraceae</taxon>
        <taxon>Hymenobacter</taxon>
    </lineage>
</organism>
<evidence type="ECO:0000313" key="1">
    <source>
        <dbReference type="EMBL" id="MBF9222487.1"/>
    </source>
</evidence>
<name>A0ABS0I6F8_9BACT</name>
<accession>A0ABS0I6F8</accession>
<dbReference type="EMBL" id="JADQDM010000007">
    <property type="protein sequence ID" value="MBF9222487.1"/>
    <property type="molecule type" value="Genomic_DNA"/>
</dbReference>
<evidence type="ECO:0008006" key="3">
    <source>
        <dbReference type="Google" id="ProtNLM"/>
    </source>
</evidence>
<keyword evidence="2" id="KW-1185">Reference proteome</keyword>
<sequence>MPVRTPSATQPRILLDADVLSHFLKGERAGLLNAVFPGRLVILREVMAELEQVTRFDQPLERLVKLSSIAIIDFSSDNQVLLEFENLLARRGPGESACMAMARYHGDYIASSNLRDIVDYCTTHRIKYYTTLDILHFAIQDGHLTPTECDAFLALLKKRNSKPGFTTYQQYLNAGPRSR</sequence>
<evidence type="ECO:0000313" key="2">
    <source>
        <dbReference type="Proteomes" id="UP000618931"/>
    </source>
</evidence>
<dbReference type="RefSeq" id="WP_196293928.1">
    <property type="nucleotide sequence ID" value="NZ_JADQDM010000007.1"/>
</dbReference>
<dbReference type="SUPFAM" id="SSF88723">
    <property type="entry name" value="PIN domain-like"/>
    <property type="match status" value="1"/>
</dbReference>
<dbReference type="Proteomes" id="UP000618931">
    <property type="component" value="Unassembled WGS sequence"/>
</dbReference>